<evidence type="ECO:0000313" key="4">
    <source>
        <dbReference type="Proteomes" id="UP000595466"/>
    </source>
</evidence>
<dbReference type="Proteomes" id="UP000595466">
    <property type="component" value="Chromosome"/>
</dbReference>
<sequence length="92" mass="10907">MVVRRVKADSDHLESLEQLRFALDVRMEVQIKINDVEWYIGFDSEGKRIISKDNGDFDYHFKDTDDVDEILDYVIDGKKIRDQWQDIVIVAM</sequence>
<gene>
    <name evidence="2" type="ORF">JH395_05015</name>
    <name evidence="1" type="ORF">LPJSA22_02236</name>
</gene>
<dbReference type="AlphaFoldDB" id="A0A0G9GSC3"/>
<evidence type="ECO:0000313" key="1">
    <source>
        <dbReference type="EMBL" id="ODO62231.1"/>
    </source>
</evidence>
<name>A0A0G9GSC3_LACPN</name>
<dbReference type="KEGG" id="lpb:SH83_10375"/>
<dbReference type="PATRIC" id="fig|1590.144.peg.2130"/>
<evidence type="ECO:0000313" key="2">
    <source>
        <dbReference type="EMBL" id="QQM61915.1"/>
    </source>
</evidence>
<dbReference type="RefSeq" id="WP_003642815.1">
    <property type="nucleotide sequence ID" value="NZ_AP028145.1"/>
</dbReference>
<dbReference type="EMBL" id="MCOL01000001">
    <property type="protein sequence ID" value="ODO62231.1"/>
    <property type="molecule type" value="Genomic_DNA"/>
</dbReference>
<proteinExistence type="predicted"/>
<evidence type="ECO:0000313" key="3">
    <source>
        <dbReference type="Proteomes" id="UP000094892"/>
    </source>
</evidence>
<dbReference type="Proteomes" id="UP000094892">
    <property type="component" value="Unassembled WGS sequence"/>
</dbReference>
<dbReference type="EMBL" id="CP066817">
    <property type="protein sequence ID" value="QQM61915.1"/>
    <property type="molecule type" value="Genomic_DNA"/>
</dbReference>
<accession>A0A0G9GSC3</accession>
<reference evidence="1 3" key="1">
    <citation type="submission" date="2016-08" db="EMBL/GenBank/DDBJ databases">
        <title>Genome sequencing of Lactobacillus plantarum JSA22, isolated from fermented soybean paste.</title>
        <authorList>
            <person name="Choi H.S."/>
        </authorList>
    </citation>
    <scope>NUCLEOTIDE SEQUENCE [LARGE SCALE GENOMIC DNA]</scope>
    <source>
        <strain evidence="1 3">JSA22</strain>
    </source>
</reference>
<protein>
    <submittedName>
        <fullName evidence="1">Uncharacterized protein</fullName>
    </submittedName>
</protein>
<organism evidence="1 3">
    <name type="scientific">Lactiplantibacillus plantarum</name>
    <name type="common">Lactobacillus plantarum</name>
    <dbReference type="NCBI Taxonomy" id="1590"/>
    <lineage>
        <taxon>Bacteria</taxon>
        <taxon>Bacillati</taxon>
        <taxon>Bacillota</taxon>
        <taxon>Bacilli</taxon>
        <taxon>Lactobacillales</taxon>
        <taxon>Lactobacillaceae</taxon>
        <taxon>Lactiplantibacillus</taxon>
    </lineage>
</organism>
<reference evidence="2 4" key="2">
    <citation type="submission" date="2020-12" db="EMBL/GenBank/DDBJ databases">
        <title>Whole genome sequencing of Lactobacillus plantarum PC518.</title>
        <authorList>
            <person name="Guo Q."/>
        </authorList>
    </citation>
    <scope>NUCLEOTIDE SEQUENCE [LARGE SCALE GENOMIC DNA]</scope>
    <source>
        <strain evidence="2 4">PC518</strain>
    </source>
</reference>